<evidence type="ECO:0000313" key="1">
    <source>
        <dbReference type="EMBL" id="RPD37230.1"/>
    </source>
</evidence>
<evidence type="ECO:0000313" key="2">
    <source>
        <dbReference type="Proteomes" id="UP000236895"/>
    </source>
</evidence>
<protein>
    <submittedName>
        <fullName evidence="1">Uncharacterized protein</fullName>
    </submittedName>
</protein>
<name>A0A3R7P8B0_9HYPH</name>
<dbReference type="RefSeq" id="WP_103847516.1">
    <property type="nucleotide sequence ID" value="NZ_PKRU02000017.1"/>
</dbReference>
<dbReference type="Proteomes" id="UP000236895">
    <property type="component" value="Unassembled WGS sequence"/>
</dbReference>
<reference evidence="1 2" key="1">
    <citation type="submission" date="2018-11" db="EMBL/GenBank/DDBJ databases">
        <title>Genome Analysis of Haplotype D of Candidatus Liberibacter Solanacearum.</title>
        <authorList>
            <person name="Katsir L."/>
            <person name="Ruan Z."/>
            <person name="Santos Garcia D."/>
            <person name="Piasezky A."/>
            <person name="Jiang J."/>
            <person name="Sela N."/>
            <person name="Freilich S."/>
            <person name="Bahar O."/>
        </authorList>
    </citation>
    <scope>NUCLEOTIDE SEQUENCE [LARGE SCALE GENOMIC DNA]</scope>
    <source>
        <strain evidence="2">haplotype D1</strain>
    </source>
</reference>
<dbReference type="AlphaFoldDB" id="A0A3R7P8B0"/>
<accession>A0A3R7P8B0</accession>
<gene>
    <name evidence="1" type="ORF">C0030_003475</name>
</gene>
<organism evidence="1 2">
    <name type="scientific">Candidatus Liberibacter solanacearum</name>
    <dbReference type="NCBI Taxonomy" id="556287"/>
    <lineage>
        <taxon>Bacteria</taxon>
        <taxon>Pseudomonadati</taxon>
        <taxon>Pseudomonadota</taxon>
        <taxon>Alphaproteobacteria</taxon>
        <taxon>Hyphomicrobiales</taxon>
        <taxon>Rhizobiaceae</taxon>
        <taxon>Liberibacter</taxon>
    </lineage>
</organism>
<sequence>MGYQTLIDLVTLVYIVYVEIKHRRSLNYVWERFVEHLQTKRLVINHQEEKETKINHIEEIEEKEKN</sequence>
<comment type="caution">
    <text evidence="1">The sequence shown here is derived from an EMBL/GenBank/DDBJ whole genome shotgun (WGS) entry which is preliminary data.</text>
</comment>
<dbReference type="EMBL" id="PKRU02000017">
    <property type="protein sequence ID" value="RPD37230.1"/>
    <property type="molecule type" value="Genomic_DNA"/>
</dbReference>
<proteinExistence type="predicted"/>